<proteinExistence type="predicted"/>
<dbReference type="InterPro" id="IPR025398">
    <property type="entry name" value="DUF4371"/>
</dbReference>
<evidence type="ECO:0000313" key="4">
    <source>
        <dbReference type="EMBL" id="KAE9522626.1"/>
    </source>
</evidence>
<evidence type="ECO:0000259" key="2">
    <source>
        <dbReference type="Pfam" id="PF05699"/>
    </source>
</evidence>
<dbReference type="PANTHER" id="PTHR45749">
    <property type="match status" value="1"/>
</dbReference>
<dbReference type="GO" id="GO:0046983">
    <property type="term" value="F:protein dimerization activity"/>
    <property type="evidence" value="ECO:0007669"/>
    <property type="project" value="InterPro"/>
</dbReference>
<reference evidence="4 5" key="1">
    <citation type="submission" date="2019-08" db="EMBL/GenBank/DDBJ databases">
        <title>The genome of the soybean aphid Biotype 1, its phylome, world population structure and adaptation to the North American continent.</title>
        <authorList>
            <person name="Giordano R."/>
            <person name="Donthu R.K."/>
            <person name="Hernandez A.G."/>
            <person name="Wright C.L."/>
            <person name="Zimin A.V."/>
        </authorList>
    </citation>
    <scope>NUCLEOTIDE SEQUENCE [LARGE SCALE GENOMIC DNA]</scope>
    <source>
        <tissue evidence="4">Whole aphids</tissue>
    </source>
</reference>
<feature type="domain" description="DUF4371" evidence="3">
    <location>
        <begin position="268"/>
        <end position="460"/>
    </location>
</feature>
<dbReference type="SUPFAM" id="SSF53098">
    <property type="entry name" value="Ribonuclease H-like"/>
    <property type="match status" value="1"/>
</dbReference>
<feature type="compositionally biased region" description="Basic residues" evidence="1">
    <location>
        <begin position="11"/>
        <end position="22"/>
    </location>
</feature>
<evidence type="ECO:0000256" key="1">
    <source>
        <dbReference type="SAM" id="MobiDB-lite"/>
    </source>
</evidence>
<evidence type="ECO:0008006" key="6">
    <source>
        <dbReference type="Google" id="ProtNLM"/>
    </source>
</evidence>
<dbReference type="Pfam" id="PF05699">
    <property type="entry name" value="Dimer_Tnp_hAT"/>
    <property type="match status" value="1"/>
</dbReference>
<dbReference type="AlphaFoldDB" id="A0A6G0SW77"/>
<dbReference type="Pfam" id="PF14291">
    <property type="entry name" value="DUF4371"/>
    <property type="match status" value="1"/>
</dbReference>
<feature type="compositionally biased region" description="Basic and acidic residues" evidence="1">
    <location>
        <begin position="1"/>
        <end position="10"/>
    </location>
</feature>
<keyword evidence="5" id="KW-1185">Reference proteome</keyword>
<dbReference type="PANTHER" id="PTHR45749:SF35">
    <property type="entry name" value="AC-LIKE TRANSPOSASE-RELATED"/>
    <property type="match status" value="1"/>
</dbReference>
<evidence type="ECO:0000259" key="3">
    <source>
        <dbReference type="Pfam" id="PF14291"/>
    </source>
</evidence>
<feature type="region of interest" description="Disordered" evidence="1">
    <location>
        <begin position="1"/>
        <end position="24"/>
    </location>
</feature>
<name>A0A6G0SW77_APHGL</name>
<sequence length="838" mass="96898">MSGRDRDKYRSHPSGHKKRLKKQAAEENLKKMKGSFLKYIDKTLPKNLKDNNTDTTSITMENIQVKSPTLQITESGKDQEYLEISEVQTYSYFATESSINFSLEDKESNILDTNSLCKDEKLSMIDPATWTDNNMTQHIRAEVVKFGPYQVKDFDFPYSVIDGTKRKFSTFYYTRKLINCEIIERHWLVYSKSCDRVFCFCCKLFSSSGPQQSLLSTIGTNNWKCLSENLKSHERSSLHLKSVQIWMELKLRISENSTIDKAHQSAIEKEKQHWKNVMIRIIAAIQYLAKLNDAFRGSSDVVNTENNWKFIGIIEMMGKFDPTIMEHLCRIKNKETRIHYLGHDIQNELIELMATEVKTNILRKIKLAKYYAIIMDCTPDISRHEQLSLVIRIVDMNSENEGTDPEIKEYFMDFVNIISSTGLNLSEVLLQKLTEYQIPVGNCRAQCYDNGANMAGQYKGVQARLLNQNPRAFFMPCAAHRLNLVIGDAVKSSTRAIHFFGTIERIYTIFAASTGRWMIFTKHCHRWTVKRWSETRWESRHDSIKSVRFQVKEIIEALDEVSETTNDSLIKSETHSLVSEISKYEFLISLCVWYTVLKEVNIVSKSIQGPNTNLDIYATLLNALIKFMGEYRETGFNQAKLEAKELAESLEIETEFKVPRYQKKKSYLNMKSIKKRFDQTSYYNNIFGFLYKIGKLRTSTQEDIRKNCKDLAMFLKSSDEKDISECDLFDELMICRNFVTESETPLQVLGTLKKCNGAFPNLSVAIRIMLTIPITSAGAERSFSKLKLIKNYLRSTMSQDRLSGLVTLAIEKELAETVNYDIIIEHFAAKKSRKVNFK</sequence>
<gene>
    <name evidence="4" type="ORF">AGLY_016989</name>
</gene>
<comment type="caution">
    <text evidence="4">The sequence shown here is derived from an EMBL/GenBank/DDBJ whole genome shotgun (WGS) entry which is preliminary data.</text>
</comment>
<evidence type="ECO:0000313" key="5">
    <source>
        <dbReference type="Proteomes" id="UP000475862"/>
    </source>
</evidence>
<organism evidence="4 5">
    <name type="scientific">Aphis glycines</name>
    <name type="common">Soybean aphid</name>
    <dbReference type="NCBI Taxonomy" id="307491"/>
    <lineage>
        <taxon>Eukaryota</taxon>
        <taxon>Metazoa</taxon>
        <taxon>Ecdysozoa</taxon>
        <taxon>Arthropoda</taxon>
        <taxon>Hexapoda</taxon>
        <taxon>Insecta</taxon>
        <taxon>Pterygota</taxon>
        <taxon>Neoptera</taxon>
        <taxon>Paraneoptera</taxon>
        <taxon>Hemiptera</taxon>
        <taxon>Sternorrhyncha</taxon>
        <taxon>Aphidomorpha</taxon>
        <taxon>Aphidoidea</taxon>
        <taxon>Aphididae</taxon>
        <taxon>Aphidini</taxon>
        <taxon>Aphis</taxon>
        <taxon>Aphis</taxon>
    </lineage>
</organism>
<accession>A0A6G0SW77</accession>
<feature type="domain" description="HAT C-terminal dimerisation" evidence="2">
    <location>
        <begin position="743"/>
        <end position="814"/>
    </location>
</feature>
<dbReference type="InterPro" id="IPR012337">
    <property type="entry name" value="RNaseH-like_sf"/>
</dbReference>
<protein>
    <recommendedName>
        <fullName evidence="6">TTF-type domain-containing protein</fullName>
    </recommendedName>
</protein>
<dbReference type="EMBL" id="VYZN01000940">
    <property type="protein sequence ID" value="KAE9522626.1"/>
    <property type="molecule type" value="Genomic_DNA"/>
</dbReference>
<dbReference type="Proteomes" id="UP000475862">
    <property type="component" value="Unassembled WGS sequence"/>
</dbReference>
<dbReference type="OrthoDB" id="6613116at2759"/>
<dbReference type="InterPro" id="IPR008906">
    <property type="entry name" value="HATC_C_dom"/>
</dbReference>